<organism evidence="4 5">
    <name type="scientific">Martelella endophytica</name>
    <dbReference type="NCBI Taxonomy" id="1486262"/>
    <lineage>
        <taxon>Bacteria</taxon>
        <taxon>Pseudomonadati</taxon>
        <taxon>Pseudomonadota</taxon>
        <taxon>Alphaproteobacteria</taxon>
        <taxon>Hyphomicrobiales</taxon>
        <taxon>Aurantimonadaceae</taxon>
        <taxon>Martelella</taxon>
    </lineage>
</organism>
<evidence type="ECO:0000256" key="1">
    <source>
        <dbReference type="ARBA" id="ARBA00022553"/>
    </source>
</evidence>
<dbReference type="PANTHER" id="PTHR44591">
    <property type="entry name" value="STRESS RESPONSE REGULATOR PROTEIN 1"/>
    <property type="match status" value="1"/>
</dbReference>
<evidence type="ECO:0000313" key="4">
    <source>
        <dbReference type="EMBL" id="AJY48078.1"/>
    </source>
</evidence>
<sequence>MSVDRKTVAIVDDDDDLLEATAFFLESMGYDVVSFASGEAFLAAGGAHRVELLLSDINMPGMSGLELQDIVRHRFPKIKVIMMTALRDEALKEKALANGARDLLQKPILADDLVNSIEKA</sequence>
<dbReference type="InterPro" id="IPR050595">
    <property type="entry name" value="Bact_response_regulator"/>
</dbReference>
<reference evidence="4 5" key="1">
    <citation type="journal article" date="2015" name="Genome Announc.">
        <title>Complete genome sequence of Martelella endophytica YC6887, which has antifungal activity associated with a halophyte.</title>
        <authorList>
            <person name="Khan A."/>
            <person name="Khan H."/>
            <person name="Chung E.J."/>
            <person name="Hossain M.T."/>
            <person name="Chung Y.R."/>
        </authorList>
    </citation>
    <scope>NUCLEOTIDE SEQUENCE [LARGE SCALE GENOMIC DNA]</scope>
    <source>
        <strain evidence="4">YC6887</strain>
    </source>
</reference>
<keyword evidence="5" id="KW-1185">Reference proteome</keyword>
<evidence type="ECO:0000256" key="2">
    <source>
        <dbReference type="PROSITE-ProRule" id="PRU00169"/>
    </source>
</evidence>
<dbReference type="HOGENOM" id="CLU_000445_69_8_5"/>
<proteinExistence type="predicted"/>
<evidence type="ECO:0000313" key="5">
    <source>
        <dbReference type="Proteomes" id="UP000032611"/>
    </source>
</evidence>
<dbReference type="EMBL" id="CP010803">
    <property type="protein sequence ID" value="AJY48078.1"/>
    <property type="molecule type" value="Genomic_DNA"/>
</dbReference>
<dbReference type="PANTHER" id="PTHR44591:SF25">
    <property type="entry name" value="CHEMOTAXIS TWO-COMPONENT RESPONSE REGULATOR"/>
    <property type="match status" value="1"/>
</dbReference>
<dbReference type="STRING" id="1486262.TM49_09440"/>
<dbReference type="GO" id="GO:0000160">
    <property type="term" value="P:phosphorelay signal transduction system"/>
    <property type="evidence" value="ECO:0007669"/>
    <property type="project" value="InterPro"/>
</dbReference>
<protein>
    <submittedName>
        <fullName evidence="4">Chemotaxis protein CheY</fullName>
    </submittedName>
</protein>
<dbReference type="SMART" id="SM00448">
    <property type="entry name" value="REC"/>
    <property type="match status" value="1"/>
</dbReference>
<feature type="domain" description="Response regulatory" evidence="3">
    <location>
        <begin position="7"/>
        <end position="120"/>
    </location>
</feature>
<gene>
    <name evidence="4" type="ORF">TM49_09440</name>
</gene>
<dbReference type="Proteomes" id="UP000032611">
    <property type="component" value="Chromosome"/>
</dbReference>
<dbReference type="Pfam" id="PF00072">
    <property type="entry name" value="Response_reg"/>
    <property type="match status" value="1"/>
</dbReference>
<dbReference type="AlphaFoldDB" id="A0A0D5LXB6"/>
<dbReference type="PROSITE" id="PS50110">
    <property type="entry name" value="RESPONSE_REGULATORY"/>
    <property type="match status" value="1"/>
</dbReference>
<name>A0A0D5LXB6_MAREN</name>
<dbReference type="KEGG" id="mey:TM49_09440"/>
<dbReference type="InterPro" id="IPR001789">
    <property type="entry name" value="Sig_transdc_resp-reg_receiver"/>
</dbReference>
<keyword evidence="1 2" id="KW-0597">Phosphoprotein</keyword>
<dbReference type="Gene3D" id="3.40.50.2300">
    <property type="match status" value="1"/>
</dbReference>
<dbReference type="InterPro" id="IPR011006">
    <property type="entry name" value="CheY-like_superfamily"/>
</dbReference>
<dbReference type="PATRIC" id="fig|1486262.3.peg.1955"/>
<dbReference type="OrthoDB" id="9786548at2"/>
<feature type="modified residue" description="4-aspartylphosphate" evidence="2">
    <location>
        <position position="56"/>
    </location>
</feature>
<evidence type="ECO:0000259" key="3">
    <source>
        <dbReference type="PROSITE" id="PS50110"/>
    </source>
</evidence>
<dbReference type="SUPFAM" id="SSF52172">
    <property type="entry name" value="CheY-like"/>
    <property type="match status" value="1"/>
</dbReference>
<accession>A0A0D5LXB6</accession>